<name>A0AAN6ZTI4_9PEZI</name>
<reference evidence="3" key="1">
    <citation type="journal article" date="2023" name="Mol. Phylogenet. Evol.">
        <title>Genome-scale phylogeny and comparative genomics of the fungal order Sordariales.</title>
        <authorList>
            <person name="Hensen N."/>
            <person name="Bonometti L."/>
            <person name="Westerberg I."/>
            <person name="Brannstrom I.O."/>
            <person name="Guillou S."/>
            <person name="Cros-Aarteil S."/>
            <person name="Calhoun S."/>
            <person name="Haridas S."/>
            <person name="Kuo A."/>
            <person name="Mondo S."/>
            <person name="Pangilinan J."/>
            <person name="Riley R."/>
            <person name="LaButti K."/>
            <person name="Andreopoulos B."/>
            <person name="Lipzen A."/>
            <person name="Chen C."/>
            <person name="Yan M."/>
            <person name="Daum C."/>
            <person name="Ng V."/>
            <person name="Clum A."/>
            <person name="Steindorff A."/>
            <person name="Ohm R.A."/>
            <person name="Martin F."/>
            <person name="Silar P."/>
            <person name="Natvig D.O."/>
            <person name="Lalanne C."/>
            <person name="Gautier V."/>
            <person name="Ament-Velasquez S.L."/>
            <person name="Kruys A."/>
            <person name="Hutchinson M.I."/>
            <person name="Powell A.J."/>
            <person name="Barry K."/>
            <person name="Miller A.N."/>
            <person name="Grigoriev I.V."/>
            <person name="Debuchy R."/>
            <person name="Gladieux P."/>
            <person name="Hiltunen Thoren M."/>
            <person name="Johannesson H."/>
        </authorList>
    </citation>
    <scope>NUCLEOTIDE SEQUENCE</scope>
    <source>
        <strain evidence="3">CBS 538.74</strain>
    </source>
</reference>
<evidence type="ECO:0000313" key="3">
    <source>
        <dbReference type="EMBL" id="KAK4149529.1"/>
    </source>
</evidence>
<evidence type="ECO:0000256" key="1">
    <source>
        <dbReference type="SAM" id="MobiDB-lite"/>
    </source>
</evidence>
<dbReference type="Pfam" id="PF12511">
    <property type="entry name" value="DUF3716"/>
    <property type="match status" value="1"/>
</dbReference>
<feature type="compositionally biased region" description="Pro residues" evidence="1">
    <location>
        <begin position="288"/>
        <end position="299"/>
    </location>
</feature>
<feature type="region of interest" description="Disordered" evidence="1">
    <location>
        <begin position="1"/>
        <end position="53"/>
    </location>
</feature>
<dbReference type="PROSITE" id="PS00028">
    <property type="entry name" value="ZINC_FINGER_C2H2_1"/>
    <property type="match status" value="1"/>
</dbReference>
<dbReference type="EMBL" id="MU857150">
    <property type="protein sequence ID" value="KAK4149529.1"/>
    <property type="molecule type" value="Genomic_DNA"/>
</dbReference>
<protein>
    <recommendedName>
        <fullName evidence="2">C2H2-type domain-containing protein</fullName>
    </recommendedName>
</protein>
<organism evidence="3 4">
    <name type="scientific">Chaetomidium leptoderma</name>
    <dbReference type="NCBI Taxonomy" id="669021"/>
    <lineage>
        <taxon>Eukaryota</taxon>
        <taxon>Fungi</taxon>
        <taxon>Dikarya</taxon>
        <taxon>Ascomycota</taxon>
        <taxon>Pezizomycotina</taxon>
        <taxon>Sordariomycetes</taxon>
        <taxon>Sordariomycetidae</taxon>
        <taxon>Sordariales</taxon>
        <taxon>Chaetomiaceae</taxon>
        <taxon>Chaetomidium</taxon>
    </lineage>
</organism>
<feature type="region of interest" description="Disordered" evidence="1">
    <location>
        <begin position="483"/>
        <end position="564"/>
    </location>
</feature>
<feature type="compositionally biased region" description="Basic and acidic residues" evidence="1">
    <location>
        <begin position="546"/>
        <end position="556"/>
    </location>
</feature>
<feature type="domain" description="C2H2-type" evidence="2">
    <location>
        <begin position="78"/>
        <end position="101"/>
    </location>
</feature>
<feature type="region of interest" description="Disordered" evidence="1">
    <location>
        <begin position="282"/>
        <end position="308"/>
    </location>
</feature>
<gene>
    <name evidence="3" type="ORF">C8A00DRAFT_46879</name>
</gene>
<sequence>MSEPSLHHNAMRSQSSKPTIPQRGGPSRSSTARKTVVEISDSTESDNEPIVRSNSRPWNMWQARYTQDTTIPDRPWICPVRSCRRLFKAPVDFGNHFRGHHRGARLNDNVDGTFSVKGTNNTGPAVVVSWGREDDEPITSPKRPIYPRGVATKAVVWVSAIDNDALSAAAPIEDDVLSAAVSSEADSESDIMDVVPDNGLEFATEGRPYREWWNSAGKLVSMMGALIPEGYELDDTFPGRPWICPIRSCRCMTHKSCDLNDNGDGTFSVVGLHNRTAPRVVSEEPLDPNEPPMLAPRLPPTSLDARMSGLQKGPVAVPRATSPGAASTRSATASSASNLVWDHISSMVDLPTAARETPEVMALLRLPKVRDLNILPSTLPADLTRKQIAGLMIQVIGKQNPTPCSECRRHKGPFDCCATASPEVADQIYEWLGTCSHACANCIARKTPSQCSLRKMGSARLKLLTRGLEGSVKSNAIEVLSDDPELGEDLTEPRRSTRLSLANGADDDDGEAEDEGEESVNGAPPPEPKPRPSRLVTQKVPGPAAKNDRRLRERRANAVKAASPTEADLHMEDWEMGDGRVNTGGQPLAFSSTYLAANQTVQVSANISFQAATVPSGRVHQFPADHSRTRMCTLTNGKLRVQVGGDEFVIGAQGMFKIAPGMACTKVCHVKN</sequence>
<dbReference type="InterPro" id="IPR022190">
    <property type="entry name" value="DUF3716"/>
</dbReference>
<accession>A0AAN6ZTI4</accession>
<feature type="compositionally biased region" description="Acidic residues" evidence="1">
    <location>
        <begin position="505"/>
        <end position="518"/>
    </location>
</feature>
<keyword evidence="4" id="KW-1185">Reference proteome</keyword>
<proteinExistence type="predicted"/>
<evidence type="ECO:0000313" key="4">
    <source>
        <dbReference type="Proteomes" id="UP001302745"/>
    </source>
</evidence>
<reference evidence="3" key="2">
    <citation type="submission" date="2023-05" db="EMBL/GenBank/DDBJ databases">
        <authorList>
            <consortium name="Lawrence Berkeley National Laboratory"/>
            <person name="Steindorff A."/>
            <person name="Hensen N."/>
            <person name="Bonometti L."/>
            <person name="Westerberg I."/>
            <person name="Brannstrom I.O."/>
            <person name="Guillou S."/>
            <person name="Cros-Aarteil S."/>
            <person name="Calhoun S."/>
            <person name="Haridas S."/>
            <person name="Kuo A."/>
            <person name="Mondo S."/>
            <person name="Pangilinan J."/>
            <person name="Riley R."/>
            <person name="Labutti K."/>
            <person name="Andreopoulos B."/>
            <person name="Lipzen A."/>
            <person name="Chen C."/>
            <person name="Yanf M."/>
            <person name="Daum C."/>
            <person name="Ng V."/>
            <person name="Clum A."/>
            <person name="Ohm R."/>
            <person name="Martin F."/>
            <person name="Silar P."/>
            <person name="Natvig D."/>
            <person name="Lalanne C."/>
            <person name="Gautier V."/>
            <person name="Ament-Velasquez S.L."/>
            <person name="Kruys A."/>
            <person name="Hutchinson M.I."/>
            <person name="Powell A.J."/>
            <person name="Barry K."/>
            <person name="Miller A.N."/>
            <person name="Grigoriev I.V."/>
            <person name="Debuchy R."/>
            <person name="Gladieux P."/>
            <person name="Thoren M.H."/>
            <person name="Johannesson H."/>
        </authorList>
    </citation>
    <scope>NUCLEOTIDE SEQUENCE</scope>
    <source>
        <strain evidence="3">CBS 538.74</strain>
    </source>
</reference>
<comment type="caution">
    <text evidence="3">The sequence shown here is derived from an EMBL/GenBank/DDBJ whole genome shotgun (WGS) entry which is preliminary data.</text>
</comment>
<evidence type="ECO:0000259" key="2">
    <source>
        <dbReference type="PROSITE" id="PS00028"/>
    </source>
</evidence>
<dbReference type="Proteomes" id="UP001302745">
    <property type="component" value="Unassembled WGS sequence"/>
</dbReference>
<dbReference type="InterPro" id="IPR013087">
    <property type="entry name" value="Znf_C2H2_type"/>
</dbReference>
<dbReference type="AlphaFoldDB" id="A0AAN6ZTI4"/>